<evidence type="ECO:0000313" key="1">
    <source>
        <dbReference type="EMBL" id="OJT15712.1"/>
    </source>
</evidence>
<organism evidence="1 2">
    <name type="scientific">Trametes pubescens</name>
    <name type="common">White-rot fungus</name>
    <dbReference type="NCBI Taxonomy" id="154538"/>
    <lineage>
        <taxon>Eukaryota</taxon>
        <taxon>Fungi</taxon>
        <taxon>Dikarya</taxon>
        <taxon>Basidiomycota</taxon>
        <taxon>Agaricomycotina</taxon>
        <taxon>Agaricomycetes</taxon>
        <taxon>Polyporales</taxon>
        <taxon>Polyporaceae</taxon>
        <taxon>Trametes</taxon>
    </lineage>
</organism>
<keyword evidence="2" id="KW-1185">Reference proteome</keyword>
<dbReference type="OrthoDB" id="10484629at2759"/>
<gene>
    <name evidence="1" type="ORF">TRAPUB_4610</name>
</gene>
<reference evidence="1 2" key="1">
    <citation type="submission" date="2016-10" db="EMBL/GenBank/DDBJ databases">
        <title>Genome sequence of the basidiomycete white-rot fungus Trametes pubescens.</title>
        <authorList>
            <person name="Makela M.R."/>
            <person name="Granchi Z."/>
            <person name="Peng M."/>
            <person name="De Vries R.P."/>
            <person name="Grigoriev I."/>
            <person name="Riley R."/>
            <person name="Hilden K."/>
        </authorList>
    </citation>
    <scope>NUCLEOTIDE SEQUENCE [LARGE SCALE GENOMIC DNA]</scope>
    <source>
        <strain evidence="1 2">FBCC735</strain>
    </source>
</reference>
<dbReference type="EMBL" id="MNAD01000138">
    <property type="protein sequence ID" value="OJT15712.1"/>
    <property type="molecule type" value="Genomic_DNA"/>
</dbReference>
<evidence type="ECO:0000313" key="2">
    <source>
        <dbReference type="Proteomes" id="UP000184267"/>
    </source>
</evidence>
<protein>
    <submittedName>
        <fullName evidence="1">Uncharacterized protein</fullName>
    </submittedName>
</protein>
<sequence>MVFLNATGLVGSFAATYGAASGLSSLLNATLVTMVSRFYFHLDDLSIGEDATPIPTKQSEDLVFVCTFPTASADEPPTPPPKDKKWLFPDVLHIRPVRSSPPLRPLLGVNELILTFALVERSILGCPA</sequence>
<accession>A0A1M2W7G8</accession>
<dbReference type="Proteomes" id="UP000184267">
    <property type="component" value="Unassembled WGS sequence"/>
</dbReference>
<name>A0A1M2W7G8_TRAPU</name>
<comment type="caution">
    <text evidence="1">The sequence shown here is derived from an EMBL/GenBank/DDBJ whole genome shotgun (WGS) entry which is preliminary data.</text>
</comment>
<dbReference type="AlphaFoldDB" id="A0A1M2W7G8"/>
<proteinExistence type="predicted"/>